<dbReference type="Gene3D" id="1.20.1250.20">
    <property type="entry name" value="MFS general substrate transporter like domains"/>
    <property type="match status" value="1"/>
</dbReference>
<keyword evidence="7 8" id="KW-0472">Membrane</keyword>
<evidence type="ECO:0000256" key="3">
    <source>
        <dbReference type="ARBA" id="ARBA00022475"/>
    </source>
</evidence>
<evidence type="ECO:0000313" key="10">
    <source>
        <dbReference type="EMBL" id="KYN43567.1"/>
    </source>
</evidence>
<feature type="transmembrane region" description="Helical" evidence="8">
    <location>
        <begin position="327"/>
        <end position="349"/>
    </location>
</feature>
<evidence type="ECO:0000313" key="11">
    <source>
        <dbReference type="Proteomes" id="UP000078541"/>
    </source>
</evidence>
<feature type="transmembrane region" description="Helical" evidence="8">
    <location>
        <begin position="397"/>
        <end position="414"/>
    </location>
</feature>
<dbReference type="Pfam" id="PF00083">
    <property type="entry name" value="Sugar_tr"/>
    <property type="match status" value="1"/>
</dbReference>
<evidence type="ECO:0000256" key="8">
    <source>
        <dbReference type="SAM" id="Phobius"/>
    </source>
</evidence>
<dbReference type="AlphaFoldDB" id="A0A195FTD3"/>
<feature type="domain" description="Major facilitator superfamily (MFS) profile" evidence="9">
    <location>
        <begin position="21"/>
        <end position="452"/>
    </location>
</feature>
<dbReference type="Proteomes" id="UP000078541">
    <property type="component" value="Unassembled WGS sequence"/>
</dbReference>
<dbReference type="EMBL" id="KQ981276">
    <property type="protein sequence ID" value="KYN43567.1"/>
    <property type="molecule type" value="Genomic_DNA"/>
</dbReference>
<dbReference type="InterPro" id="IPR020846">
    <property type="entry name" value="MFS_dom"/>
</dbReference>
<name>A0A195FTD3_9HYME</name>
<evidence type="ECO:0000259" key="9">
    <source>
        <dbReference type="PROSITE" id="PS50850"/>
    </source>
</evidence>
<dbReference type="PANTHER" id="PTHR48021">
    <property type="match status" value="1"/>
</dbReference>
<gene>
    <name evidence="10" type="ORF">ALC56_01828</name>
</gene>
<keyword evidence="5 8" id="KW-0812">Transmembrane</keyword>
<feature type="transmembrane region" description="Helical" evidence="8">
    <location>
        <begin position="302"/>
        <end position="320"/>
    </location>
</feature>
<comment type="subcellular location">
    <subcellularLocation>
        <location evidence="1">Cell membrane</location>
        <topology evidence="1">Multi-pass membrane protein</topology>
    </subcellularLocation>
</comment>
<evidence type="ECO:0000256" key="7">
    <source>
        <dbReference type="ARBA" id="ARBA00023136"/>
    </source>
</evidence>
<sequence length="488" mass="53658">MEKCENPLKESVKESGKLRQFLATIIINQLALSYGIVIGWPSPSAQLLQSPSSPVGNPMTDNGISWLTATLCLSGTITAVLTSVIPDKFSRKRLGYILVVPIIIAWMLIMFATEHMYIYVSRALSGINGAATFFIVPNYVSEISCDSIRGMLASIVILSVNCGILVAYILGGIMSFRALPVVIIALILFYLITFVFIPESPFYLVRRNRTHEAIRALKWLKAGNSLEAERTLSHIQLQIKETASVKSAKFSDLIRDKATIKGFIIVMGLFIGQQLCGIFAMISNTEMIFKMSGSSLSPNMSSIIVAVIQIFGSWLATLLVERAGRRPLILLSCAGMCVCHCMIGVFYYLQNLQYEVSAYSWIPVVALSAYMILFALGMGNGPIVVMSEIFSRDITSLASAISISVSWASAFVMTKTFTDIINLLGVHGCFFLLAAFCVCNFLFCFMLLPETKGRLREDIVDELNGVRCTNKNEIKHIIGSNSVHAAHV</sequence>
<feature type="transmembrane region" description="Helical" evidence="8">
    <location>
        <begin position="176"/>
        <end position="197"/>
    </location>
</feature>
<dbReference type="PROSITE" id="PS50850">
    <property type="entry name" value="MFS"/>
    <property type="match status" value="1"/>
</dbReference>
<feature type="transmembrane region" description="Helical" evidence="8">
    <location>
        <begin position="63"/>
        <end position="82"/>
    </location>
</feature>
<reference evidence="10 11" key="1">
    <citation type="submission" date="2016-03" db="EMBL/GenBank/DDBJ databases">
        <title>Trachymyrmex septentrionalis WGS genome.</title>
        <authorList>
            <person name="Nygaard S."/>
            <person name="Hu H."/>
            <person name="Boomsma J."/>
            <person name="Zhang G."/>
        </authorList>
    </citation>
    <scope>NUCLEOTIDE SEQUENCE [LARGE SCALE GENOMIC DNA]</scope>
    <source>
        <strain evidence="10">Tsep2-gDNA-1</strain>
        <tissue evidence="10">Whole body</tissue>
    </source>
</reference>
<evidence type="ECO:0000256" key="6">
    <source>
        <dbReference type="ARBA" id="ARBA00022989"/>
    </source>
</evidence>
<dbReference type="KEGG" id="tsep:108756703"/>
<evidence type="ECO:0000256" key="1">
    <source>
        <dbReference type="ARBA" id="ARBA00004651"/>
    </source>
</evidence>
<feature type="transmembrane region" description="Helical" evidence="8">
    <location>
        <begin position="119"/>
        <end position="140"/>
    </location>
</feature>
<dbReference type="GO" id="GO:0005886">
    <property type="term" value="C:plasma membrane"/>
    <property type="evidence" value="ECO:0007669"/>
    <property type="project" value="UniProtKB-SubCell"/>
</dbReference>
<proteinExistence type="predicted"/>
<dbReference type="STRING" id="34720.A0A195FTD3"/>
<organism evidence="10 11">
    <name type="scientific">Trachymyrmex septentrionalis</name>
    <dbReference type="NCBI Taxonomy" id="34720"/>
    <lineage>
        <taxon>Eukaryota</taxon>
        <taxon>Metazoa</taxon>
        <taxon>Ecdysozoa</taxon>
        <taxon>Arthropoda</taxon>
        <taxon>Hexapoda</taxon>
        <taxon>Insecta</taxon>
        <taxon>Pterygota</taxon>
        <taxon>Neoptera</taxon>
        <taxon>Endopterygota</taxon>
        <taxon>Hymenoptera</taxon>
        <taxon>Apocrita</taxon>
        <taxon>Aculeata</taxon>
        <taxon>Formicoidea</taxon>
        <taxon>Formicidae</taxon>
        <taxon>Myrmicinae</taxon>
        <taxon>Trachymyrmex</taxon>
    </lineage>
</organism>
<dbReference type="FunFam" id="1.20.1250.20:FF:000218">
    <property type="entry name" value="facilitated trehalose transporter Tret1"/>
    <property type="match status" value="1"/>
</dbReference>
<keyword evidence="11" id="KW-1185">Reference proteome</keyword>
<feature type="transmembrane region" description="Helical" evidence="8">
    <location>
        <begin position="94"/>
        <end position="113"/>
    </location>
</feature>
<dbReference type="GO" id="GO:0022857">
    <property type="term" value="F:transmembrane transporter activity"/>
    <property type="evidence" value="ECO:0007669"/>
    <property type="project" value="InterPro"/>
</dbReference>
<keyword evidence="4" id="KW-0762">Sugar transport</keyword>
<dbReference type="PANTHER" id="PTHR48021:SF33">
    <property type="entry name" value="AT22075P-RELATED"/>
    <property type="match status" value="1"/>
</dbReference>
<dbReference type="InterPro" id="IPR005828">
    <property type="entry name" value="MFS_sugar_transport-like"/>
</dbReference>
<evidence type="ECO:0000256" key="2">
    <source>
        <dbReference type="ARBA" id="ARBA00022448"/>
    </source>
</evidence>
<dbReference type="InterPro" id="IPR036259">
    <property type="entry name" value="MFS_trans_sf"/>
</dbReference>
<evidence type="ECO:0000256" key="4">
    <source>
        <dbReference type="ARBA" id="ARBA00022597"/>
    </source>
</evidence>
<keyword evidence="2" id="KW-0813">Transport</keyword>
<keyword evidence="6 8" id="KW-1133">Transmembrane helix</keyword>
<dbReference type="SUPFAM" id="SSF103473">
    <property type="entry name" value="MFS general substrate transporter"/>
    <property type="match status" value="1"/>
</dbReference>
<feature type="transmembrane region" description="Helical" evidence="8">
    <location>
        <begin position="152"/>
        <end position="170"/>
    </location>
</feature>
<feature type="transmembrane region" description="Helical" evidence="8">
    <location>
        <begin position="361"/>
        <end position="385"/>
    </location>
</feature>
<evidence type="ECO:0000256" key="5">
    <source>
        <dbReference type="ARBA" id="ARBA00022692"/>
    </source>
</evidence>
<feature type="transmembrane region" description="Helical" evidence="8">
    <location>
        <begin position="263"/>
        <end position="282"/>
    </location>
</feature>
<dbReference type="OrthoDB" id="6612291at2759"/>
<feature type="transmembrane region" description="Helical" evidence="8">
    <location>
        <begin position="21"/>
        <end position="43"/>
    </location>
</feature>
<keyword evidence="3" id="KW-1003">Cell membrane</keyword>
<feature type="transmembrane region" description="Helical" evidence="8">
    <location>
        <begin position="420"/>
        <end position="448"/>
    </location>
</feature>
<protein>
    <submittedName>
        <fullName evidence="10">Facilitated trehalose transporter Tret1</fullName>
    </submittedName>
</protein>
<accession>A0A195FTD3</accession>
<dbReference type="InterPro" id="IPR050549">
    <property type="entry name" value="MFS_Trehalose_Transporter"/>
</dbReference>